<keyword evidence="6" id="KW-1185">Reference proteome</keyword>
<gene>
    <name evidence="5" type="ORF">GCM10023196_059890</name>
</gene>
<proteinExistence type="predicted"/>
<dbReference type="InterPro" id="IPR046532">
    <property type="entry name" value="DUF6597"/>
</dbReference>
<dbReference type="PROSITE" id="PS01124">
    <property type="entry name" value="HTH_ARAC_FAMILY_2"/>
    <property type="match status" value="1"/>
</dbReference>
<name>A0ABP8UHG9_9ACTN</name>
<dbReference type="PANTHER" id="PTHR46796">
    <property type="entry name" value="HTH-TYPE TRANSCRIPTIONAL ACTIVATOR RHAS-RELATED"/>
    <property type="match status" value="1"/>
</dbReference>
<accession>A0ABP8UHG9</accession>
<reference evidence="6" key="1">
    <citation type="journal article" date="2019" name="Int. J. Syst. Evol. Microbiol.">
        <title>The Global Catalogue of Microorganisms (GCM) 10K type strain sequencing project: providing services to taxonomists for standard genome sequencing and annotation.</title>
        <authorList>
            <consortium name="The Broad Institute Genomics Platform"/>
            <consortium name="The Broad Institute Genome Sequencing Center for Infectious Disease"/>
            <person name="Wu L."/>
            <person name="Ma J."/>
        </authorList>
    </citation>
    <scope>NUCLEOTIDE SEQUENCE [LARGE SCALE GENOMIC DNA]</scope>
    <source>
        <strain evidence="6">JCM 17939</strain>
    </source>
</reference>
<evidence type="ECO:0000313" key="6">
    <source>
        <dbReference type="Proteomes" id="UP001501442"/>
    </source>
</evidence>
<evidence type="ECO:0000256" key="3">
    <source>
        <dbReference type="ARBA" id="ARBA00023163"/>
    </source>
</evidence>
<feature type="domain" description="HTH araC/xylS-type" evidence="4">
    <location>
        <begin position="181"/>
        <end position="265"/>
    </location>
</feature>
<evidence type="ECO:0000313" key="5">
    <source>
        <dbReference type="EMBL" id="GAA4631243.1"/>
    </source>
</evidence>
<evidence type="ECO:0000256" key="1">
    <source>
        <dbReference type="ARBA" id="ARBA00023015"/>
    </source>
</evidence>
<dbReference type="EMBL" id="BAABHK010000009">
    <property type="protein sequence ID" value="GAA4631243.1"/>
    <property type="molecule type" value="Genomic_DNA"/>
</dbReference>
<sequence>MESSGGRRASVDGRPAPALRGRVLAYTGYRETAPTPVRRRETPAGELILILGFGKAHHAQPAPDAYDLRPFTSFVAGFHDRPTLTGHDGGQFGLQVRLDPLGAFALFGVPAHELSNRIVALSDLFGAAAEHWTERLADLRSWPARFALLDALLAERIAAGPAPSSEVASAWQAMRRVHGAVRIAELATRTGRSDRYLAARFRQQIGTTPKSAARVLRYEHAARLLARGDLPPAHVAVVCGYADQAHLTREFTRFAATTPAVVRRWAA</sequence>
<dbReference type="Gene3D" id="1.10.10.60">
    <property type="entry name" value="Homeodomain-like"/>
    <property type="match status" value="1"/>
</dbReference>
<keyword evidence="1" id="KW-0805">Transcription regulation</keyword>
<dbReference type="Pfam" id="PF20240">
    <property type="entry name" value="DUF6597"/>
    <property type="match status" value="1"/>
</dbReference>
<protein>
    <submittedName>
        <fullName evidence="5">AraC family transcriptional regulator</fullName>
    </submittedName>
</protein>
<dbReference type="InterPro" id="IPR009057">
    <property type="entry name" value="Homeodomain-like_sf"/>
</dbReference>
<evidence type="ECO:0000259" key="4">
    <source>
        <dbReference type="PROSITE" id="PS01124"/>
    </source>
</evidence>
<dbReference type="Pfam" id="PF12833">
    <property type="entry name" value="HTH_18"/>
    <property type="match status" value="1"/>
</dbReference>
<keyword evidence="2" id="KW-0238">DNA-binding</keyword>
<dbReference type="SUPFAM" id="SSF46689">
    <property type="entry name" value="Homeodomain-like"/>
    <property type="match status" value="1"/>
</dbReference>
<dbReference type="PANTHER" id="PTHR46796:SF15">
    <property type="entry name" value="BLL1074 PROTEIN"/>
    <property type="match status" value="1"/>
</dbReference>
<dbReference type="SMART" id="SM00342">
    <property type="entry name" value="HTH_ARAC"/>
    <property type="match status" value="1"/>
</dbReference>
<dbReference type="InterPro" id="IPR050204">
    <property type="entry name" value="AraC_XylS_family_regulators"/>
</dbReference>
<dbReference type="Proteomes" id="UP001501442">
    <property type="component" value="Unassembled WGS sequence"/>
</dbReference>
<keyword evidence="3" id="KW-0804">Transcription</keyword>
<comment type="caution">
    <text evidence="5">The sequence shown here is derived from an EMBL/GenBank/DDBJ whole genome shotgun (WGS) entry which is preliminary data.</text>
</comment>
<organism evidence="5 6">
    <name type="scientific">Actinoallomurus vinaceus</name>
    <dbReference type="NCBI Taxonomy" id="1080074"/>
    <lineage>
        <taxon>Bacteria</taxon>
        <taxon>Bacillati</taxon>
        <taxon>Actinomycetota</taxon>
        <taxon>Actinomycetes</taxon>
        <taxon>Streptosporangiales</taxon>
        <taxon>Thermomonosporaceae</taxon>
        <taxon>Actinoallomurus</taxon>
    </lineage>
</organism>
<dbReference type="InterPro" id="IPR018060">
    <property type="entry name" value="HTH_AraC"/>
</dbReference>
<evidence type="ECO:0000256" key="2">
    <source>
        <dbReference type="ARBA" id="ARBA00023125"/>
    </source>
</evidence>